<comment type="cofactor">
    <cofactor evidence="7">
        <name>Ca(2+)</name>
        <dbReference type="ChEBI" id="CHEBI:29108"/>
    </cofactor>
    <text evidence="7">Binds 1 Ca(2+) ion per subunit.</text>
</comment>
<proteinExistence type="inferred from homology"/>
<feature type="domain" description="Pyrrolo-quinoline quinone repeat" evidence="10">
    <location>
        <begin position="498"/>
        <end position="554"/>
    </location>
</feature>
<evidence type="ECO:0000313" key="11">
    <source>
        <dbReference type="EMBL" id="TDP86471.1"/>
    </source>
</evidence>
<feature type="binding site" evidence="6">
    <location>
        <position position="131"/>
    </location>
    <ligand>
        <name>pyrroloquinoline quinone</name>
        <dbReference type="ChEBI" id="CHEBI:58442"/>
    </ligand>
</feature>
<keyword evidence="9" id="KW-0732">Signal</keyword>
<evidence type="ECO:0000256" key="2">
    <source>
        <dbReference type="ARBA" id="ARBA00022723"/>
    </source>
</evidence>
<evidence type="ECO:0000259" key="10">
    <source>
        <dbReference type="Pfam" id="PF01011"/>
    </source>
</evidence>
<dbReference type="SUPFAM" id="SSF50998">
    <property type="entry name" value="Quinoprotein alcohol dehydrogenase-like"/>
    <property type="match status" value="1"/>
</dbReference>
<dbReference type="Gene3D" id="2.140.10.10">
    <property type="entry name" value="Quinoprotein alcohol dehydrogenase-like superfamily"/>
    <property type="match status" value="1"/>
</dbReference>
<evidence type="ECO:0000256" key="3">
    <source>
        <dbReference type="ARBA" id="ARBA00022891"/>
    </source>
</evidence>
<comment type="caution">
    <text evidence="11">The sequence shown here is derived from an EMBL/GenBank/DDBJ whole genome shotgun (WGS) entry which is preliminary data.</text>
</comment>
<feature type="binding site" evidence="6">
    <location>
        <position position="257"/>
    </location>
    <ligand>
        <name>pyrroloquinoline quinone</name>
        <dbReference type="ChEBI" id="CHEBI:58442"/>
    </ligand>
</feature>
<dbReference type="GO" id="GO:0016614">
    <property type="term" value="F:oxidoreductase activity, acting on CH-OH group of donors"/>
    <property type="evidence" value="ECO:0007669"/>
    <property type="project" value="InterPro"/>
</dbReference>
<accession>A0A4R6RIR2</accession>
<comment type="cofactor">
    <cofactor evidence="6">
        <name>pyrroloquinoline quinone</name>
        <dbReference type="ChEBI" id="CHEBI:58442"/>
    </cofactor>
    <text evidence="6">Binds 1 PQQ group per subunit.</text>
</comment>
<dbReference type="InterPro" id="IPR017512">
    <property type="entry name" value="PQQ_MeOH/EtOH_DH"/>
</dbReference>
<feature type="signal peptide" evidence="9">
    <location>
        <begin position="1"/>
        <end position="24"/>
    </location>
</feature>
<protein>
    <submittedName>
        <fullName evidence="11">Alcohol dehydrogenase (Cytochrome c)</fullName>
    </submittedName>
</protein>
<dbReference type="Pfam" id="PF01011">
    <property type="entry name" value="PQQ"/>
    <property type="match status" value="2"/>
</dbReference>
<dbReference type="GO" id="GO:0016020">
    <property type="term" value="C:membrane"/>
    <property type="evidence" value="ECO:0007669"/>
    <property type="project" value="InterPro"/>
</dbReference>
<evidence type="ECO:0000256" key="9">
    <source>
        <dbReference type="SAM" id="SignalP"/>
    </source>
</evidence>
<evidence type="ECO:0000256" key="8">
    <source>
        <dbReference type="PIRSR" id="PIRSR617512-4"/>
    </source>
</evidence>
<feature type="binding site" evidence="6">
    <location>
        <position position="356"/>
    </location>
    <ligand>
        <name>pyrroloquinoline quinone</name>
        <dbReference type="ChEBI" id="CHEBI:58442"/>
    </ligand>
</feature>
<evidence type="ECO:0000256" key="1">
    <source>
        <dbReference type="ARBA" id="ARBA00008156"/>
    </source>
</evidence>
<comment type="similarity">
    <text evidence="1">Belongs to the bacterial PQQ dehydrogenase family.</text>
</comment>
<keyword evidence="2 7" id="KW-0479">Metal-binding</keyword>
<evidence type="ECO:0000256" key="6">
    <source>
        <dbReference type="PIRSR" id="PIRSR617512-2"/>
    </source>
</evidence>
<keyword evidence="12" id="KW-1185">Reference proteome</keyword>
<dbReference type="PANTHER" id="PTHR32303:SF4">
    <property type="entry name" value="QUINOPROTEIN GLUCOSE DEHYDROGENASE"/>
    <property type="match status" value="1"/>
</dbReference>
<evidence type="ECO:0000256" key="5">
    <source>
        <dbReference type="PIRSR" id="PIRSR617512-1"/>
    </source>
</evidence>
<dbReference type="GO" id="GO:0005509">
    <property type="term" value="F:calcium ion binding"/>
    <property type="evidence" value="ECO:0007669"/>
    <property type="project" value="InterPro"/>
</dbReference>
<dbReference type="Proteomes" id="UP000294547">
    <property type="component" value="Unassembled WGS sequence"/>
</dbReference>
<feature type="active site" description="Proton acceptor" evidence="5">
    <location>
        <position position="329"/>
    </location>
</feature>
<feature type="domain" description="Pyrrolo-quinoline quinone repeat" evidence="10">
    <location>
        <begin position="36"/>
        <end position="372"/>
    </location>
</feature>
<feature type="binding site" evidence="7">
    <location>
        <position position="329"/>
    </location>
    <ligand>
        <name>Ca(2+)</name>
        <dbReference type="ChEBI" id="CHEBI:29108"/>
    </ligand>
</feature>
<dbReference type="NCBIfam" id="TIGR03075">
    <property type="entry name" value="PQQ_enz_alc_DH"/>
    <property type="match status" value="1"/>
</dbReference>
<name>A0A4R6RIR2_9HYPH</name>
<feature type="disulfide bond" evidence="8">
    <location>
        <begin position="125"/>
        <end position="126"/>
    </location>
</feature>
<feature type="binding site" evidence="7">
    <location>
        <position position="277"/>
    </location>
    <ligand>
        <name>Ca(2+)</name>
        <dbReference type="ChEBI" id="CHEBI:29108"/>
    </ligand>
</feature>
<dbReference type="AlphaFoldDB" id="A0A4R6RIR2"/>
<feature type="chain" id="PRO_5020391415" evidence="9">
    <location>
        <begin position="25"/>
        <end position="593"/>
    </location>
</feature>
<keyword evidence="8" id="KW-1015">Disulfide bond</keyword>
<reference evidence="11 12" key="1">
    <citation type="submission" date="2019-03" db="EMBL/GenBank/DDBJ databases">
        <title>Genomic Encyclopedia of Type Strains, Phase IV (KMG-IV): sequencing the most valuable type-strain genomes for metagenomic binning, comparative biology and taxonomic classification.</title>
        <authorList>
            <person name="Goeker M."/>
        </authorList>
    </citation>
    <scope>NUCLEOTIDE SEQUENCE [LARGE SCALE GENOMIC DNA]</scope>
    <source>
        <strain evidence="11 12">DSM 102969</strain>
    </source>
</reference>
<evidence type="ECO:0000256" key="7">
    <source>
        <dbReference type="PIRSR" id="PIRSR617512-3"/>
    </source>
</evidence>
<dbReference type="SMART" id="SM00564">
    <property type="entry name" value="PQQ"/>
    <property type="match status" value="6"/>
</dbReference>
<sequence length="593" mass="62713">MVDTRTNMRAVAVAAAVVAGTVFAGPDAKAAAGVNWPTASGDLEGTRFSTLKQIDTTNVGTLVEDFAIPTNTRGSHQGQPLVIGGVMYVVTPFPHKLIAIDPAAKGKVLWTFAPSFNEYAHGVACCDVVNRGAAFGDGKIVFNTLDDTTVAVDAKTGKQVWRTKHGQPETGETLTGAPIVVGDRVLVGNAGAELGLRGWVAGLDLATGRQVWRAYATGPDADVRLGGGFAPFYAKDRGTDLGRTTWPGTLWKQGGSTSWAWFTYAADTGLVYYGTANPGVWNPDMRIGNPKNPDPRRSDNKWSSAIFARDPKTGDAKWVYQLTPHDAWDYDAVNENIAVTLPIGGKPRKVIVHFDKNGFAYTIDRATGEVLVAEPFGAVNWAKGVDLATGLPDVDPAMVPHQGKLSTNICPSAFGVKDWEPAAYSPRTKLFYVPTLNFCENFEPLKALYVAGAPFMGADLAVLPGPNGAAGTFHLGELVAWDAATGKRKWGVTEPLPIYAGVLATQGGLIFYGTLDRHFKALDAATGKTLFDTKLECPVVGNPISFAGTDGKQRIAIYSGVGWLAGGFAGGTCATKPAGATAPGGMLHVFRLP</sequence>
<dbReference type="OrthoDB" id="9794322at2"/>
<feature type="binding site" evidence="6">
    <location>
        <begin position="191"/>
        <end position="192"/>
    </location>
    <ligand>
        <name>pyrroloquinoline quinone</name>
        <dbReference type="ChEBI" id="CHEBI:58442"/>
    </ligand>
</feature>
<dbReference type="InterPro" id="IPR018391">
    <property type="entry name" value="PQQ_b-propeller_rpt"/>
</dbReference>
<keyword evidence="7" id="KW-0106">Calcium</keyword>
<gene>
    <name evidence="11" type="ORF">EDD54_0346</name>
</gene>
<feature type="binding site" evidence="7">
    <location>
        <position position="193"/>
    </location>
    <ligand>
        <name>Ca(2+)</name>
        <dbReference type="ChEBI" id="CHEBI:29108"/>
    </ligand>
</feature>
<dbReference type="InterPro" id="IPR011047">
    <property type="entry name" value="Quinoprotein_ADH-like_sf"/>
</dbReference>
<keyword evidence="4" id="KW-0560">Oxidoreductase</keyword>
<evidence type="ECO:0000313" key="12">
    <source>
        <dbReference type="Proteomes" id="UP000294547"/>
    </source>
</evidence>
<dbReference type="InterPro" id="IPR002372">
    <property type="entry name" value="PQQ_rpt_dom"/>
</dbReference>
<feature type="binding site" evidence="6">
    <location>
        <position position="175"/>
    </location>
    <ligand>
        <name>pyrroloquinoline quinone</name>
        <dbReference type="ChEBI" id="CHEBI:58442"/>
    </ligand>
</feature>
<dbReference type="EMBL" id="SNXY01000006">
    <property type="protein sequence ID" value="TDP86471.1"/>
    <property type="molecule type" value="Genomic_DNA"/>
</dbReference>
<dbReference type="PANTHER" id="PTHR32303">
    <property type="entry name" value="QUINOPROTEIN ALCOHOL DEHYDROGENASE (CYTOCHROME C)"/>
    <property type="match status" value="1"/>
</dbReference>
<evidence type="ECO:0000256" key="4">
    <source>
        <dbReference type="ARBA" id="ARBA00023002"/>
    </source>
</evidence>
<keyword evidence="3 6" id="KW-0634">PQQ</keyword>
<dbReference type="RefSeq" id="WP_126537161.1">
    <property type="nucleotide sequence ID" value="NZ_BSPM01000008.1"/>
</dbReference>
<organism evidence="11 12">
    <name type="scientific">Oharaeibacter diazotrophicus</name>
    <dbReference type="NCBI Taxonomy" id="1920512"/>
    <lineage>
        <taxon>Bacteria</taxon>
        <taxon>Pseudomonadati</taxon>
        <taxon>Pseudomonadota</taxon>
        <taxon>Alphaproteobacteria</taxon>
        <taxon>Hyphomicrobiales</taxon>
        <taxon>Pleomorphomonadaceae</taxon>
        <taxon>Oharaeibacter</taxon>
    </lineage>
</organism>